<gene>
    <name evidence="2" type="ORF">NE630_02950</name>
</gene>
<dbReference type="RefSeq" id="WP_156938395.1">
    <property type="nucleotide sequence ID" value="NZ_CATXDJ010000005.1"/>
</dbReference>
<dbReference type="EMBL" id="JANFYT010000005">
    <property type="protein sequence ID" value="MCQ4813380.1"/>
    <property type="molecule type" value="Genomic_DNA"/>
</dbReference>
<reference evidence="2 3" key="1">
    <citation type="submission" date="2022-06" db="EMBL/GenBank/DDBJ databases">
        <title>Isolation of gut microbiota from human fecal samples.</title>
        <authorList>
            <person name="Pamer E.G."/>
            <person name="Barat B."/>
            <person name="Waligurski E."/>
            <person name="Medina S."/>
            <person name="Paddock L."/>
            <person name="Mostad J."/>
        </authorList>
    </citation>
    <scope>NUCLEOTIDE SEQUENCE [LARGE SCALE GENOMIC DNA]</scope>
    <source>
        <strain evidence="2 3">DFI.9.90</strain>
    </source>
</reference>
<keyword evidence="1" id="KW-0812">Transmembrane</keyword>
<comment type="caution">
    <text evidence="2">The sequence shown here is derived from an EMBL/GenBank/DDBJ whole genome shotgun (WGS) entry which is preliminary data.</text>
</comment>
<proteinExistence type="predicted"/>
<name>A0AAW5JXV9_9BACT</name>
<accession>A0AAW5JXV9</accession>
<feature type="transmembrane region" description="Helical" evidence="1">
    <location>
        <begin position="30"/>
        <end position="52"/>
    </location>
</feature>
<organism evidence="2 3">
    <name type="scientific">Cloacibacillus evryensis</name>
    <dbReference type="NCBI Taxonomy" id="508460"/>
    <lineage>
        <taxon>Bacteria</taxon>
        <taxon>Thermotogati</taxon>
        <taxon>Synergistota</taxon>
        <taxon>Synergistia</taxon>
        <taxon>Synergistales</taxon>
        <taxon>Synergistaceae</taxon>
        <taxon>Cloacibacillus</taxon>
    </lineage>
</organism>
<evidence type="ECO:0000313" key="3">
    <source>
        <dbReference type="Proteomes" id="UP001205919"/>
    </source>
</evidence>
<keyword evidence="1" id="KW-1133">Transmembrane helix</keyword>
<dbReference type="GeneID" id="95757966"/>
<dbReference type="AlphaFoldDB" id="A0AAW5JXV9"/>
<evidence type="ECO:0000313" key="2">
    <source>
        <dbReference type="EMBL" id="MCQ4813380.1"/>
    </source>
</evidence>
<keyword evidence="1" id="KW-0472">Membrane</keyword>
<sequence>MNTKFLHYLVLVIFAVSMLYAWLHGWRPGIIAWLVLSVSGLASLIAAAIIFLDNRK</sequence>
<dbReference type="Proteomes" id="UP001205919">
    <property type="component" value="Unassembled WGS sequence"/>
</dbReference>
<feature type="transmembrane region" description="Helical" evidence="1">
    <location>
        <begin position="5"/>
        <end position="24"/>
    </location>
</feature>
<keyword evidence="3" id="KW-1185">Reference proteome</keyword>
<evidence type="ECO:0000256" key="1">
    <source>
        <dbReference type="SAM" id="Phobius"/>
    </source>
</evidence>
<protein>
    <submittedName>
        <fullName evidence="2">Uncharacterized protein</fullName>
    </submittedName>
</protein>